<evidence type="ECO:0000256" key="4">
    <source>
        <dbReference type="ARBA" id="ARBA00022679"/>
    </source>
</evidence>
<reference evidence="11 12" key="1">
    <citation type="journal article" date="2015" name="Genome Announc.">
        <title>Draft Genome Sequence of Cyanobacterium Hassallia byssoidea Strain VB512170, Isolated from Monuments in India.</title>
        <authorList>
            <person name="Singh D."/>
            <person name="Chandrababunaidu M.M."/>
            <person name="Panda A."/>
            <person name="Sen D."/>
            <person name="Bhattacharyya S."/>
            <person name="Adhikary S.P."/>
            <person name="Tripathy S."/>
        </authorList>
    </citation>
    <scope>NUCLEOTIDE SEQUENCE [LARGE SCALE GENOMIC DNA]</scope>
    <source>
        <strain evidence="11 12">VB512170</strain>
    </source>
</reference>
<keyword evidence="12" id="KW-1185">Reference proteome</keyword>
<evidence type="ECO:0000256" key="10">
    <source>
        <dbReference type="SAM" id="Phobius"/>
    </source>
</evidence>
<keyword evidence="3 9" id="KW-1003">Cell membrane</keyword>
<dbReference type="Proteomes" id="UP000031549">
    <property type="component" value="Unassembled WGS sequence"/>
</dbReference>
<feature type="transmembrane region" description="Helical" evidence="10">
    <location>
        <begin position="33"/>
        <end position="61"/>
    </location>
</feature>
<feature type="transmembrane region" description="Helical" evidence="10">
    <location>
        <begin position="6"/>
        <end position="26"/>
    </location>
</feature>
<dbReference type="PANTHER" id="PTHR13285:SF23">
    <property type="entry name" value="TEICHOIC ACID D-ALANYLTRANSFERASE"/>
    <property type="match status" value="1"/>
</dbReference>
<evidence type="ECO:0000256" key="3">
    <source>
        <dbReference type="ARBA" id="ARBA00022475"/>
    </source>
</evidence>
<dbReference type="PIRSF" id="PIRSF500217">
    <property type="entry name" value="AlgI"/>
    <property type="match status" value="1"/>
</dbReference>
<dbReference type="EMBL" id="JTCM02000039">
    <property type="protein sequence ID" value="NEU74337.1"/>
    <property type="molecule type" value="Genomic_DNA"/>
</dbReference>
<dbReference type="InterPro" id="IPR028362">
    <property type="entry name" value="AlgI"/>
</dbReference>
<dbReference type="InterPro" id="IPR024194">
    <property type="entry name" value="Ac/AlaTfrase_AlgI/DltB"/>
</dbReference>
<dbReference type="GO" id="GO:0042121">
    <property type="term" value="P:alginic acid biosynthetic process"/>
    <property type="evidence" value="ECO:0007669"/>
    <property type="project" value="InterPro"/>
</dbReference>
<feature type="transmembrane region" description="Helical" evidence="10">
    <location>
        <begin position="81"/>
        <end position="99"/>
    </location>
</feature>
<proteinExistence type="inferred from homology"/>
<comment type="similarity">
    <text evidence="2 9">Belongs to the membrane-bound acyltransferase family.</text>
</comment>
<gene>
    <name evidence="11" type="ORF">PI95_017670</name>
</gene>
<keyword evidence="8 9" id="KW-0012">Acyltransferase</keyword>
<evidence type="ECO:0000256" key="5">
    <source>
        <dbReference type="ARBA" id="ARBA00022692"/>
    </source>
</evidence>
<sequence length="490" mass="56185">MLFNSYAFIFVFLPITLILFFSLASLRLTRGSLAVLTLASLVFYAYWSWVYLPLLLISIVFNYLMGKRISKADRGSKLSQILLLVGIGVNLALLGYYKYAGFFISSINHFSHSNSPIPDIILPLGISFYTFTQTAYLVDTYRSEIQDSNYDLLTYSLFVTFFPHLIAGPILHHKDMIPQFQRLRNFVFSHENLMRGLTLFVLGLSKKLLIADNLSPWVAPIFDHSSHTTFSEAWVGTLSYAFQLYFDFSGYCDMAIGLGWMLNINLPANFNSPYKAISISDFWLRWHITLSNFLRDYLYIPLGANRLGEVRQYLNLMITMLLAGLWHGANWTFVVFGGLHGAYLCVDQWWRKQEISLPKWLAWSVTFVALLFSLVFFRAHTVGDAIALLQVMIGFKGIVLPFNPQGYFSVLTHFGVQLQEWSFFAYLPPPEEQSIGKLIGLLLVVTLLPNTLQIMEWVQPTWRWATVVGILSGFCFLSLNHVAEFLYFQF</sequence>
<feature type="transmembrane region" description="Helical" evidence="10">
    <location>
        <begin position="316"/>
        <end position="340"/>
    </location>
</feature>
<protein>
    <submittedName>
        <fullName evidence="11">MBOAT family protein</fullName>
    </submittedName>
</protein>
<evidence type="ECO:0000313" key="11">
    <source>
        <dbReference type="EMBL" id="NEU74337.1"/>
    </source>
</evidence>
<keyword evidence="4 9" id="KW-0808">Transferase</keyword>
<evidence type="ECO:0000256" key="9">
    <source>
        <dbReference type="PIRNR" id="PIRNR016636"/>
    </source>
</evidence>
<dbReference type="InterPro" id="IPR051085">
    <property type="entry name" value="MB_O-acyltransferase"/>
</dbReference>
<dbReference type="PANTHER" id="PTHR13285">
    <property type="entry name" value="ACYLTRANSFERASE"/>
    <property type="match status" value="1"/>
</dbReference>
<dbReference type="RefSeq" id="WP_039752864.1">
    <property type="nucleotide sequence ID" value="NZ_JTCM02000039.1"/>
</dbReference>
<dbReference type="GO" id="GO:0005886">
    <property type="term" value="C:plasma membrane"/>
    <property type="evidence" value="ECO:0007669"/>
    <property type="project" value="UniProtKB-SubCell"/>
</dbReference>
<dbReference type="AlphaFoldDB" id="A0A846H9U4"/>
<dbReference type="GO" id="GO:0016746">
    <property type="term" value="F:acyltransferase activity"/>
    <property type="evidence" value="ECO:0007669"/>
    <property type="project" value="UniProtKB-KW"/>
</dbReference>
<keyword evidence="6 10" id="KW-1133">Transmembrane helix</keyword>
<feature type="transmembrane region" description="Helical" evidence="10">
    <location>
        <begin position="385"/>
        <end position="402"/>
    </location>
</feature>
<feature type="transmembrane region" description="Helical" evidence="10">
    <location>
        <begin position="120"/>
        <end position="138"/>
    </location>
</feature>
<evidence type="ECO:0000313" key="12">
    <source>
        <dbReference type="Proteomes" id="UP000031549"/>
    </source>
</evidence>
<comment type="subcellular location">
    <subcellularLocation>
        <location evidence="1">Cell membrane</location>
        <topology evidence="1">Multi-pass membrane protein</topology>
    </subcellularLocation>
</comment>
<evidence type="ECO:0000256" key="6">
    <source>
        <dbReference type="ARBA" id="ARBA00022989"/>
    </source>
</evidence>
<comment type="caution">
    <text evidence="11">The sequence shown here is derived from an EMBL/GenBank/DDBJ whole genome shotgun (WGS) entry which is preliminary data.</text>
</comment>
<accession>A0A846H9U4</accession>
<feature type="transmembrane region" description="Helical" evidence="10">
    <location>
        <begin position="360"/>
        <end position="378"/>
    </location>
</feature>
<dbReference type="Pfam" id="PF03062">
    <property type="entry name" value="MBOAT"/>
    <property type="match status" value="1"/>
</dbReference>
<evidence type="ECO:0000256" key="1">
    <source>
        <dbReference type="ARBA" id="ARBA00004651"/>
    </source>
</evidence>
<dbReference type="InterPro" id="IPR004299">
    <property type="entry name" value="MBOAT_fam"/>
</dbReference>
<keyword evidence="5 10" id="KW-0812">Transmembrane</keyword>
<evidence type="ECO:0000256" key="8">
    <source>
        <dbReference type="ARBA" id="ARBA00023315"/>
    </source>
</evidence>
<organism evidence="11 12">
    <name type="scientific">Hassallia byssoidea VB512170</name>
    <dbReference type="NCBI Taxonomy" id="1304833"/>
    <lineage>
        <taxon>Bacteria</taxon>
        <taxon>Bacillati</taxon>
        <taxon>Cyanobacteriota</taxon>
        <taxon>Cyanophyceae</taxon>
        <taxon>Nostocales</taxon>
        <taxon>Tolypothrichaceae</taxon>
        <taxon>Hassallia</taxon>
    </lineage>
</organism>
<keyword evidence="7 9" id="KW-0472">Membrane</keyword>
<name>A0A846H9U4_9CYAN</name>
<feature type="transmembrane region" description="Helical" evidence="10">
    <location>
        <begin position="464"/>
        <end position="488"/>
    </location>
</feature>
<dbReference type="PIRSF" id="PIRSF016636">
    <property type="entry name" value="AlgI_DltB"/>
    <property type="match status" value="1"/>
</dbReference>
<feature type="transmembrane region" description="Helical" evidence="10">
    <location>
        <begin position="153"/>
        <end position="172"/>
    </location>
</feature>
<evidence type="ECO:0000256" key="2">
    <source>
        <dbReference type="ARBA" id="ARBA00010323"/>
    </source>
</evidence>
<evidence type="ECO:0000256" key="7">
    <source>
        <dbReference type="ARBA" id="ARBA00023136"/>
    </source>
</evidence>